<evidence type="ECO:0000256" key="6">
    <source>
        <dbReference type="ARBA" id="ARBA00023098"/>
    </source>
</evidence>
<keyword evidence="4" id="KW-0328">Glycosyltransferase</keyword>
<dbReference type="PANTHER" id="PTHR30372:SF4">
    <property type="entry name" value="LIPID-A-DISACCHARIDE SYNTHASE, MITOCHONDRIAL-RELATED"/>
    <property type="match status" value="1"/>
</dbReference>
<comment type="caution">
    <text evidence="8">The sequence shown here is derived from an EMBL/GenBank/DDBJ whole genome shotgun (WGS) entry which is preliminary data.</text>
</comment>
<name>A0A0B0MA32_GOSAR</name>
<dbReference type="InterPro" id="IPR003835">
    <property type="entry name" value="Glyco_trans_19"/>
</dbReference>
<dbReference type="EC" id="2.4.1.182" evidence="1"/>
<dbReference type="GO" id="GO:0008915">
    <property type="term" value="F:lipid-A-disaccharide synthase activity"/>
    <property type="evidence" value="ECO:0007669"/>
    <property type="project" value="UniProtKB-EC"/>
</dbReference>
<dbReference type="Proteomes" id="UP000032142">
    <property type="component" value="Unassembled WGS sequence"/>
</dbReference>
<evidence type="ECO:0000313" key="8">
    <source>
        <dbReference type="EMBL" id="KHF98997.1"/>
    </source>
</evidence>
<evidence type="ECO:0000256" key="4">
    <source>
        <dbReference type="ARBA" id="ARBA00022676"/>
    </source>
</evidence>
<evidence type="ECO:0000256" key="2">
    <source>
        <dbReference type="ARBA" id="ARBA00022516"/>
    </source>
</evidence>
<protein>
    <recommendedName>
        <fullName evidence="1">lipid-A-disaccharide synthase</fullName>
        <ecNumber evidence="1">2.4.1.182</ecNumber>
    </recommendedName>
</protein>
<keyword evidence="2" id="KW-0444">Lipid biosynthesis</keyword>
<evidence type="ECO:0000256" key="1">
    <source>
        <dbReference type="ARBA" id="ARBA00012687"/>
    </source>
</evidence>
<keyword evidence="6" id="KW-0443">Lipid metabolism</keyword>
<dbReference type="GO" id="GO:0009245">
    <property type="term" value="P:lipid A biosynthetic process"/>
    <property type="evidence" value="ECO:0007669"/>
    <property type="project" value="UniProtKB-KW"/>
</dbReference>
<keyword evidence="9" id="KW-1185">Reference proteome</keyword>
<proteinExistence type="predicted"/>
<comment type="catalytic activity">
    <reaction evidence="7">
        <text>a lipid X + a UDP-2-N,3-O-bis[(3R)-3-hydroxyacyl]-alpha-D-glucosamine = a lipid A disaccharide + UDP + H(+)</text>
        <dbReference type="Rhea" id="RHEA:67828"/>
        <dbReference type="ChEBI" id="CHEBI:15378"/>
        <dbReference type="ChEBI" id="CHEBI:58223"/>
        <dbReference type="ChEBI" id="CHEBI:137748"/>
        <dbReference type="ChEBI" id="CHEBI:176338"/>
        <dbReference type="ChEBI" id="CHEBI:176343"/>
        <dbReference type="EC" id="2.4.1.182"/>
    </reaction>
</comment>
<gene>
    <name evidence="8" type="ORF">F383_19309</name>
</gene>
<keyword evidence="5" id="KW-0808">Transferase</keyword>
<evidence type="ECO:0000256" key="5">
    <source>
        <dbReference type="ARBA" id="ARBA00022679"/>
    </source>
</evidence>
<dbReference type="GO" id="GO:0005543">
    <property type="term" value="F:phospholipid binding"/>
    <property type="evidence" value="ECO:0007669"/>
    <property type="project" value="TreeGrafter"/>
</dbReference>
<evidence type="ECO:0000256" key="3">
    <source>
        <dbReference type="ARBA" id="ARBA00022556"/>
    </source>
</evidence>
<dbReference type="AlphaFoldDB" id="A0A0B0MA32"/>
<dbReference type="EMBL" id="JRRC01060567">
    <property type="protein sequence ID" value="KHF98997.1"/>
    <property type="molecule type" value="Genomic_DNA"/>
</dbReference>
<keyword evidence="3" id="KW-0441">Lipid A biosynthesis</keyword>
<reference evidence="9" key="1">
    <citation type="submission" date="2014-09" db="EMBL/GenBank/DDBJ databases">
        <authorList>
            <person name="Mudge J."/>
            <person name="Ramaraj T."/>
            <person name="Lindquist I.E."/>
            <person name="Bharti A.K."/>
            <person name="Sundararajan A."/>
            <person name="Cameron C.T."/>
            <person name="Woodward J.E."/>
            <person name="May G.D."/>
            <person name="Brubaker C."/>
            <person name="Broadhvest J."/>
            <person name="Wilkins T.A."/>
        </authorList>
    </citation>
    <scope>NUCLEOTIDE SEQUENCE</scope>
    <source>
        <strain evidence="9">cv. AKA8401</strain>
    </source>
</reference>
<sequence>MWLAAIQCVNIFKNSICLKTPLRRYLWVSSKSLMDRAASEGELRVFIVAGEVSGDSIACRLMASLNKISPLPIRFSGVGGSRMSNQGLKSLFPMENIAVMGIWELLPHFYNFRVKLKETVEAALQFQPHVVVTVDSKGFSFRLLKQLRARYNQQRLDRPVHFHYVAPSFWAWKGGEARLKGLSKFVDHVFCILPNEEVGCKLNGLNATFVGATVITLLPGSRLQEVTRMLPIFSNTMKLLKDSFPELVTVIHVAPNQLVDNYIAKAVHKWPVPAILIPGGTPQLKYDAFNASLVALCTSGTVAMELQLARLPCLVTYRAHLLTEWFVRYKAKIPYISLPNILLDSPVIPEALFQACTPAKVAFLLKELMNNAVLQQQQIAAAEKVMELLCPPNRTLNNTEQQGMKPSPPSYSPSMIAASTILSYKQR</sequence>
<dbReference type="GO" id="GO:0016020">
    <property type="term" value="C:membrane"/>
    <property type="evidence" value="ECO:0007669"/>
    <property type="project" value="GOC"/>
</dbReference>
<dbReference type="Pfam" id="PF02684">
    <property type="entry name" value="LpxB"/>
    <property type="match status" value="1"/>
</dbReference>
<evidence type="ECO:0000313" key="9">
    <source>
        <dbReference type="Proteomes" id="UP000032142"/>
    </source>
</evidence>
<evidence type="ECO:0000256" key="7">
    <source>
        <dbReference type="ARBA" id="ARBA00048975"/>
    </source>
</evidence>
<dbReference type="PANTHER" id="PTHR30372">
    <property type="entry name" value="LIPID-A-DISACCHARIDE SYNTHASE"/>
    <property type="match status" value="1"/>
</dbReference>
<dbReference type="SUPFAM" id="SSF53756">
    <property type="entry name" value="UDP-Glycosyltransferase/glycogen phosphorylase"/>
    <property type="match status" value="1"/>
</dbReference>
<organism evidence="8 9">
    <name type="scientific">Gossypium arboreum</name>
    <name type="common">Tree cotton</name>
    <name type="synonym">Gossypium nanking</name>
    <dbReference type="NCBI Taxonomy" id="29729"/>
    <lineage>
        <taxon>Eukaryota</taxon>
        <taxon>Viridiplantae</taxon>
        <taxon>Streptophyta</taxon>
        <taxon>Embryophyta</taxon>
        <taxon>Tracheophyta</taxon>
        <taxon>Spermatophyta</taxon>
        <taxon>Magnoliopsida</taxon>
        <taxon>eudicotyledons</taxon>
        <taxon>Gunneridae</taxon>
        <taxon>Pentapetalae</taxon>
        <taxon>rosids</taxon>
        <taxon>malvids</taxon>
        <taxon>Malvales</taxon>
        <taxon>Malvaceae</taxon>
        <taxon>Malvoideae</taxon>
        <taxon>Gossypium</taxon>
    </lineage>
</organism>
<accession>A0A0B0MA32</accession>